<comment type="caution">
    <text evidence="4">The sequence shown here is derived from an EMBL/GenBank/DDBJ whole genome shotgun (WGS) entry which is preliminary data.</text>
</comment>
<gene>
    <name evidence="4" type="ORF">GCT13_29320</name>
</gene>
<accession>A0A7X1NF64</accession>
<evidence type="ECO:0000256" key="3">
    <source>
        <dbReference type="ARBA" id="ARBA00023315"/>
    </source>
</evidence>
<keyword evidence="2" id="KW-0677">Repeat</keyword>
<sequence>MTGAEGISTTCSDDVLIGAGACILGPVTIGRGAKIGANAVVLSDVSPNATGVGIPAHIVSRPCEAILCG</sequence>
<keyword evidence="5" id="KW-1185">Reference proteome</keyword>
<dbReference type="AlphaFoldDB" id="A0A7X1NF64"/>
<dbReference type="EMBL" id="WHNP01000034">
    <property type="protein sequence ID" value="MPW20859.1"/>
    <property type="molecule type" value="Genomic_DNA"/>
</dbReference>
<dbReference type="InterPro" id="IPR011004">
    <property type="entry name" value="Trimer_LpxA-like_sf"/>
</dbReference>
<organism evidence="4 5">
    <name type="scientific">Paraburkholderia franconis</name>
    <dbReference type="NCBI Taxonomy" id="2654983"/>
    <lineage>
        <taxon>Bacteria</taxon>
        <taxon>Pseudomonadati</taxon>
        <taxon>Pseudomonadota</taxon>
        <taxon>Betaproteobacteria</taxon>
        <taxon>Burkholderiales</taxon>
        <taxon>Burkholderiaceae</taxon>
        <taxon>Paraburkholderia</taxon>
    </lineage>
</organism>
<evidence type="ECO:0008006" key="6">
    <source>
        <dbReference type="Google" id="ProtNLM"/>
    </source>
</evidence>
<dbReference type="GO" id="GO:0016746">
    <property type="term" value="F:acyltransferase activity"/>
    <property type="evidence" value="ECO:0007669"/>
    <property type="project" value="UniProtKB-KW"/>
</dbReference>
<keyword evidence="1" id="KW-0808">Transferase</keyword>
<evidence type="ECO:0000256" key="1">
    <source>
        <dbReference type="ARBA" id="ARBA00022679"/>
    </source>
</evidence>
<proteinExistence type="predicted"/>
<dbReference type="InterPro" id="IPR018357">
    <property type="entry name" value="Hexapep_transf_CS"/>
</dbReference>
<dbReference type="Proteomes" id="UP000484381">
    <property type="component" value="Unassembled WGS sequence"/>
</dbReference>
<dbReference type="InterPro" id="IPR001451">
    <property type="entry name" value="Hexapep"/>
</dbReference>
<dbReference type="PANTHER" id="PTHR42811">
    <property type="entry name" value="SERINE ACETYLTRANSFERASE"/>
    <property type="match status" value="1"/>
</dbReference>
<evidence type="ECO:0000313" key="4">
    <source>
        <dbReference type="EMBL" id="MPW20859.1"/>
    </source>
</evidence>
<evidence type="ECO:0000256" key="2">
    <source>
        <dbReference type="ARBA" id="ARBA00022737"/>
    </source>
</evidence>
<dbReference type="Pfam" id="PF00132">
    <property type="entry name" value="Hexapep"/>
    <property type="match status" value="1"/>
</dbReference>
<evidence type="ECO:0000313" key="5">
    <source>
        <dbReference type="Proteomes" id="UP000484381"/>
    </source>
</evidence>
<name>A0A7X1NF64_9BURK</name>
<dbReference type="SUPFAM" id="SSF51161">
    <property type="entry name" value="Trimeric LpxA-like enzymes"/>
    <property type="match status" value="1"/>
</dbReference>
<dbReference type="PROSITE" id="PS00101">
    <property type="entry name" value="HEXAPEP_TRANSFERASES"/>
    <property type="match status" value="1"/>
</dbReference>
<dbReference type="Gene3D" id="2.160.10.10">
    <property type="entry name" value="Hexapeptide repeat proteins"/>
    <property type="match status" value="1"/>
</dbReference>
<dbReference type="RefSeq" id="WP_152764051.1">
    <property type="nucleotide sequence ID" value="NZ_WHNP01000034.1"/>
</dbReference>
<reference evidence="4 5" key="1">
    <citation type="submission" date="2019-10" db="EMBL/GenBank/DDBJ databases">
        <title>Paraburkholderia sp. isolated from nodules of Mimosa pudica from Brazilian Atlantic Forest soils.</title>
        <authorList>
            <person name="Paulitsch F."/>
            <person name="Hungria M."/>
            <person name="Dall'Agnol R."/>
        </authorList>
    </citation>
    <scope>NUCLEOTIDE SEQUENCE [LARGE SCALE GENOMIC DNA]</scope>
    <source>
        <strain evidence="4 5">CNPSo 3157</strain>
    </source>
</reference>
<keyword evidence="3" id="KW-0012">Acyltransferase</keyword>
<protein>
    <recommendedName>
        <fullName evidence="6">Serine acetyltransferase</fullName>
    </recommendedName>
</protein>